<dbReference type="Pfam" id="PF19567">
    <property type="entry name" value="CpsB_CapC"/>
    <property type="match status" value="1"/>
</dbReference>
<evidence type="ECO:0000256" key="4">
    <source>
        <dbReference type="ARBA" id="ARBA00051722"/>
    </source>
</evidence>
<evidence type="ECO:0000313" key="5">
    <source>
        <dbReference type="EMBL" id="UXI66402.1"/>
    </source>
</evidence>
<proteinExistence type="inferred from homology"/>
<protein>
    <recommendedName>
        <fullName evidence="2">protein-tyrosine-phosphatase</fullName>
        <ecNumber evidence="2">3.1.3.48</ecNumber>
    </recommendedName>
</protein>
<keyword evidence="6" id="KW-1185">Reference proteome</keyword>
<dbReference type="Proteomes" id="UP001064632">
    <property type="component" value="Chromosome"/>
</dbReference>
<dbReference type="SUPFAM" id="SSF89550">
    <property type="entry name" value="PHP domain-like"/>
    <property type="match status" value="1"/>
</dbReference>
<dbReference type="PANTHER" id="PTHR39181:SF1">
    <property type="entry name" value="TYROSINE-PROTEIN PHOSPHATASE YWQE"/>
    <property type="match status" value="1"/>
</dbReference>
<evidence type="ECO:0000256" key="2">
    <source>
        <dbReference type="ARBA" id="ARBA00013064"/>
    </source>
</evidence>
<dbReference type="EMBL" id="CP104694">
    <property type="protein sequence ID" value="UXI66402.1"/>
    <property type="molecule type" value="Genomic_DNA"/>
</dbReference>
<evidence type="ECO:0000256" key="3">
    <source>
        <dbReference type="ARBA" id="ARBA00022801"/>
    </source>
</evidence>
<dbReference type="PIRSF" id="PIRSF016557">
    <property type="entry name" value="Caps_synth_CpsB"/>
    <property type="match status" value="1"/>
</dbReference>
<accession>A0ABY6BET3</accession>
<reference evidence="5" key="1">
    <citation type="submission" date="2022-09" db="EMBL/GenBank/DDBJ databases">
        <title>Tahibacter sp. nov., isolated from a fresh water.</title>
        <authorList>
            <person name="Baek J.H."/>
            <person name="Lee J.K."/>
            <person name="Kim J.M."/>
            <person name="Jeon C.O."/>
        </authorList>
    </citation>
    <scope>NUCLEOTIDE SEQUENCE</scope>
    <source>
        <strain evidence="5">W38</strain>
    </source>
</reference>
<keyword evidence="3" id="KW-0378">Hydrolase</keyword>
<dbReference type="Gene3D" id="3.20.20.140">
    <property type="entry name" value="Metal-dependent hydrolases"/>
    <property type="match status" value="1"/>
</dbReference>
<sequence>MIDLHCHLLPGIDDGAANLKVSLAMAAQAVADGIRVVACTPHIYPGLYENTAVGIQRAVTQLSAAFARRHISLQLVVGADVHLAPDLLERLRAGTVPTLHRSRYFLLEPPHHVAPPRFEASVFELAAAGYVPILTHPERLTWIESHYDVMQRLARRGVWMQLTAGSLTGRFGRRPRYWSDRMLAEGLVHLLATDAHSPDKRPPCLAEGRDAAAQRVGEAEASRLVNDRPRAVLRNELPDRVAMPVELSPARKVPAWGRIQELLPWR</sequence>
<dbReference type="PANTHER" id="PTHR39181">
    <property type="entry name" value="TYROSINE-PROTEIN PHOSPHATASE YWQE"/>
    <property type="match status" value="1"/>
</dbReference>
<dbReference type="RefSeq" id="WP_261693386.1">
    <property type="nucleotide sequence ID" value="NZ_CP104694.1"/>
</dbReference>
<comment type="similarity">
    <text evidence="1">Belongs to the metallo-dependent hydrolases superfamily. CpsB/CapC family.</text>
</comment>
<name>A0ABY6BET3_9GAMM</name>
<comment type="catalytic activity">
    <reaction evidence="4">
        <text>O-phospho-L-tyrosyl-[protein] + H2O = L-tyrosyl-[protein] + phosphate</text>
        <dbReference type="Rhea" id="RHEA:10684"/>
        <dbReference type="Rhea" id="RHEA-COMP:10136"/>
        <dbReference type="Rhea" id="RHEA-COMP:20101"/>
        <dbReference type="ChEBI" id="CHEBI:15377"/>
        <dbReference type="ChEBI" id="CHEBI:43474"/>
        <dbReference type="ChEBI" id="CHEBI:46858"/>
        <dbReference type="ChEBI" id="CHEBI:61978"/>
        <dbReference type="EC" id="3.1.3.48"/>
    </reaction>
</comment>
<dbReference type="InterPro" id="IPR016667">
    <property type="entry name" value="Caps_polysacc_synth_CpsB/CapC"/>
</dbReference>
<organism evidence="5 6">
    <name type="scientific">Tahibacter amnicola</name>
    <dbReference type="NCBI Taxonomy" id="2976241"/>
    <lineage>
        <taxon>Bacteria</taxon>
        <taxon>Pseudomonadati</taxon>
        <taxon>Pseudomonadota</taxon>
        <taxon>Gammaproteobacteria</taxon>
        <taxon>Lysobacterales</taxon>
        <taxon>Rhodanobacteraceae</taxon>
        <taxon>Tahibacter</taxon>
    </lineage>
</organism>
<evidence type="ECO:0000256" key="1">
    <source>
        <dbReference type="ARBA" id="ARBA00005750"/>
    </source>
</evidence>
<dbReference type="InterPro" id="IPR016195">
    <property type="entry name" value="Pol/histidinol_Pase-like"/>
</dbReference>
<dbReference type="EC" id="3.1.3.48" evidence="2"/>
<gene>
    <name evidence="5" type="ORF">N4264_16795</name>
</gene>
<evidence type="ECO:0000313" key="6">
    <source>
        <dbReference type="Proteomes" id="UP001064632"/>
    </source>
</evidence>